<name>A0A9X3DZ52_9HYPH</name>
<keyword evidence="2" id="KW-1185">Reference proteome</keyword>
<dbReference type="AlphaFoldDB" id="A0A9X3DZ52"/>
<dbReference type="EMBL" id="JAPKNK010000001">
    <property type="protein sequence ID" value="MCX5568013.1"/>
    <property type="molecule type" value="Genomic_DNA"/>
</dbReference>
<evidence type="ECO:0000313" key="1">
    <source>
        <dbReference type="EMBL" id="MCX5568013.1"/>
    </source>
</evidence>
<evidence type="ECO:0000313" key="2">
    <source>
        <dbReference type="Proteomes" id="UP001144805"/>
    </source>
</evidence>
<organism evidence="1 2">
    <name type="scientific">Kaistia nematophila</name>
    <dbReference type="NCBI Taxonomy" id="2994654"/>
    <lineage>
        <taxon>Bacteria</taxon>
        <taxon>Pseudomonadati</taxon>
        <taxon>Pseudomonadota</taxon>
        <taxon>Alphaproteobacteria</taxon>
        <taxon>Hyphomicrobiales</taxon>
        <taxon>Kaistiaceae</taxon>
        <taxon>Kaistia</taxon>
    </lineage>
</organism>
<comment type="caution">
    <text evidence="1">The sequence shown here is derived from an EMBL/GenBank/DDBJ whole genome shotgun (WGS) entry which is preliminary data.</text>
</comment>
<proteinExistence type="predicted"/>
<gene>
    <name evidence="1" type="ORF">OSH07_02280</name>
</gene>
<dbReference type="RefSeq" id="WP_266336976.1">
    <property type="nucleotide sequence ID" value="NZ_JAPKNK010000001.1"/>
</dbReference>
<protein>
    <recommendedName>
        <fullName evidence="3">DUF4432 family protein</fullName>
    </recommendedName>
</protein>
<evidence type="ECO:0008006" key="3">
    <source>
        <dbReference type="Google" id="ProtNLM"/>
    </source>
</evidence>
<accession>A0A9X3DZ52</accession>
<sequence>MNPSDFHTIEAKGVRATLDLRGGHVRVFATEQDGRTIEPLHTAPWVDDKAIYEDESLDANLRFLSGDFFCAPFSASDVEPAPPHGWPGNSRWTLLGVEAHPEGGQVARYELDKRVLGARLIKEFTVRDGHPFLYQSHVFIGGEGAIPVANHGMTRFDGGGRLSFSPKLFATTPATAIEPDPAKGRSLLAYPARFTDLAKAPRADGGTADLTVYPFGSKHEDFLSLIEDPNNPLGWAAAIRPDKRDIFLTLKNPADYPITMMWFSNGGRDYAPWNGRHVGVLGLEEGRTYAGHGHKASISPNPWTEEGIPTALTLDPAGEVEVRNVIGGVALPAGWSRVASVVAGAAELVLTDDAGGKATVPYDAQFLARGA</sequence>
<dbReference type="Proteomes" id="UP001144805">
    <property type="component" value="Unassembled WGS sequence"/>
</dbReference>
<reference evidence="1" key="1">
    <citation type="submission" date="2022-11" db="EMBL/GenBank/DDBJ databases">
        <title>Biodiversity and phylogenetic relationships of bacteria.</title>
        <authorList>
            <person name="Machado R.A.R."/>
            <person name="Bhat A."/>
            <person name="Loulou A."/>
            <person name="Kallel S."/>
        </authorList>
    </citation>
    <scope>NUCLEOTIDE SEQUENCE</scope>
    <source>
        <strain evidence="1">K-TC2</strain>
    </source>
</reference>